<dbReference type="SUPFAM" id="SSF69786">
    <property type="entry name" value="YggU-like"/>
    <property type="match status" value="1"/>
</dbReference>
<dbReference type="Pfam" id="PF02594">
    <property type="entry name" value="DUF167"/>
    <property type="match status" value="1"/>
</dbReference>
<name>A0A7C3VLA9_ARCFL</name>
<evidence type="ECO:0000256" key="1">
    <source>
        <dbReference type="ARBA" id="ARBA00010364"/>
    </source>
</evidence>
<accession>A0A7C3VLA9</accession>
<comment type="similarity">
    <text evidence="1 2">Belongs to the UPF0235 family.</text>
</comment>
<dbReference type="HAMAP" id="MF_00634">
    <property type="entry name" value="UPF0235"/>
    <property type="match status" value="1"/>
</dbReference>
<dbReference type="SMART" id="SM01152">
    <property type="entry name" value="DUF167"/>
    <property type="match status" value="1"/>
</dbReference>
<gene>
    <name evidence="3" type="ORF">ENR21_00140</name>
</gene>
<evidence type="ECO:0000256" key="2">
    <source>
        <dbReference type="HAMAP-Rule" id="MF_00634"/>
    </source>
</evidence>
<dbReference type="InterPro" id="IPR003746">
    <property type="entry name" value="DUF167"/>
</dbReference>
<evidence type="ECO:0000313" key="3">
    <source>
        <dbReference type="EMBL" id="HGF86882.1"/>
    </source>
</evidence>
<comment type="caution">
    <text evidence="3">The sequence shown here is derived from an EMBL/GenBank/DDBJ whole genome shotgun (WGS) entry which is preliminary data.</text>
</comment>
<protein>
    <recommendedName>
        <fullName evidence="2">UPF0235 protein ENR21_00140</fullName>
    </recommendedName>
</protein>
<dbReference type="Gene3D" id="3.30.1200.10">
    <property type="entry name" value="YggU-like"/>
    <property type="match status" value="1"/>
</dbReference>
<dbReference type="AlphaFoldDB" id="A0A7C3VLA9"/>
<dbReference type="NCBIfam" id="TIGR00251">
    <property type="entry name" value="DUF167 family protein"/>
    <property type="match status" value="1"/>
</dbReference>
<proteinExistence type="inferred from homology"/>
<dbReference type="EMBL" id="DSQD01000006">
    <property type="protein sequence ID" value="HGF86882.1"/>
    <property type="molecule type" value="Genomic_DNA"/>
</dbReference>
<dbReference type="InterPro" id="IPR036591">
    <property type="entry name" value="YggU-like_sf"/>
</dbReference>
<reference evidence="3" key="1">
    <citation type="journal article" date="2020" name="mSystems">
        <title>Genome- and Community-Level Interaction Insights into Carbon Utilization and Element Cycling Functions of Hydrothermarchaeota in Hydrothermal Sediment.</title>
        <authorList>
            <person name="Zhou Z."/>
            <person name="Liu Y."/>
            <person name="Xu W."/>
            <person name="Pan J."/>
            <person name="Luo Z.H."/>
            <person name="Li M."/>
        </authorList>
    </citation>
    <scope>NUCLEOTIDE SEQUENCE [LARGE SCALE GENOMIC DNA]</scope>
    <source>
        <strain evidence="3">SpSt-38</strain>
    </source>
</reference>
<sequence>MSKIEDALKDAEDGVLISLQVSANSKEVSFSYNEWRRVIEVKIKSPAMEGKANRELLSIFREIFGEAEMVSGEKSRNKVLKVKGDKESVLEKLRELIE</sequence>
<organism evidence="3">
    <name type="scientific">Archaeoglobus fulgidus</name>
    <dbReference type="NCBI Taxonomy" id="2234"/>
    <lineage>
        <taxon>Archaea</taxon>
        <taxon>Methanobacteriati</taxon>
        <taxon>Methanobacteriota</taxon>
        <taxon>Archaeoglobi</taxon>
        <taxon>Archaeoglobales</taxon>
        <taxon>Archaeoglobaceae</taxon>
        <taxon>Archaeoglobus</taxon>
    </lineage>
</organism>